<dbReference type="GO" id="GO:0006614">
    <property type="term" value="P:SRP-dependent cotranslational protein targeting to membrane"/>
    <property type="evidence" value="ECO:0007669"/>
    <property type="project" value="InterPro"/>
</dbReference>
<evidence type="ECO:0000256" key="9">
    <source>
        <dbReference type="ARBA" id="ARBA00029498"/>
    </source>
</evidence>
<comment type="caution">
    <text evidence="10">The sequence shown here is derived from an EMBL/GenBank/DDBJ whole genome shotgun (WGS) entry which is preliminary data.</text>
</comment>
<evidence type="ECO:0000256" key="3">
    <source>
        <dbReference type="ARBA" id="ARBA00009352"/>
    </source>
</evidence>
<dbReference type="PANTHER" id="PTHR12860">
    <property type="entry name" value="SIGNAL RECOGNITION PARTICLE 68 KDA PROTEIN"/>
    <property type="match status" value="1"/>
</dbReference>
<dbReference type="EMBL" id="JAPFFM010000004">
    <property type="protein sequence ID" value="KAJ6764301.1"/>
    <property type="molecule type" value="Genomic_DNA"/>
</dbReference>
<evidence type="ECO:0000313" key="11">
    <source>
        <dbReference type="Proteomes" id="UP001151752"/>
    </source>
</evidence>
<evidence type="ECO:0000313" key="10">
    <source>
        <dbReference type="EMBL" id="KAJ6764301.1"/>
    </source>
</evidence>
<reference evidence="10" key="2">
    <citation type="journal article" date="2023" name="Int. J. Mol. Sci.">
        <title>De Novo Assembly and Annotation of 11 Diverse Shrub Willow (Salix) Genomes Reveals Novel Gene Organization in Sex-Linked Regions.</title>
        <authorList>
            <person name="Hyden B."/>
            <person name="Feng K."/>
            <person name="Yates T.B."/>
            <person name="Jawdy S."/>
            <person name="Cereghino C."/>
            <person name="Smart L.B."/>
            <person name="Muchero W."/>
        </authorList>
    </citation>
    <scope>NUCLEOTIDE SEQUENCE</scope>
    <source>
        <tissue evidence="10">Shoot tip</tissue>
    </source>
</reference>
<keyword evidence="11" id="KW-1185">Reference proteome</keyword>
<evidence type="ECO:0000256" key="7">
    <source>
        <dbReference type="ARBA" id="ARBA00023242"/>
    </source>
</evidence>
<organism evidence="10 11">
    <name type="scientific">Salix koriyanagi</name>
    <dbReference type="NCBI Taxonomy" id="2511006"/>
    <lineage>
        <taxon>Eukaryota</taxon>
        <taxon>Viridiplantae</taxon>
        <taxon>Streptophyta</taxon>
        <taxon>Embryophyta</taxon>
        <taxon>Tracheophyta</taxon>
        <taxon>Spermatophyta</taxon>
        <taxon>Magnoliopsida</taxon>
        <taxon>eudicotyledons</taxon>
        <taxon>Gunneridae</taxon>
        <taxon>Pentapetalae</taxon>
        <taxon>rosids</taxon>
        <taxon>fabids</taxon>
        <taxon>Malpighiales</taxon>
        <taxon>Salicaceae</taxon>
        <taxon>Saliceae</taxon>
        <taxon>Salix</taxon>
    </lineage>
</organism>
<dbReference type="Pfam" id="PF16969">
    <property type="entry name" value="SRP68"/>
    <property type="match status" value="1"/>
</dbReference>
<dbReference type="Gene3D" id="1.10.3450.40">
    <property type="entry name" value="Signal recognition particle, SRP68 subunit, RNA-binding domain"/>
    <property type="match status" value="1"/>
</dbReference>
<dbReference type="Proteomes" id="UP001151752">
    <property type="component" value="Chromosome 12"/>
</dbReference>
<sequence length="74" mass="8749">MVKENEVAAMEIEVPKPNNSDQINPRYSINVLQLLKSAQMQHGLRHGDYARYRRYCTARLRRLYKSLKFTHGSR</sequence>
<keyword evidence="5" id="KW-0694">RNA-binding</keyword>
<dbReference type="GO" id="GO:0005730">
    <property type="term" value="C:nucleolus"/>
    <property type="evidence" value="ECO:0007669"/>
    <property type="project" value="UniProtKB-SubCell"/>
</dbReference>
<reference evidence="10" key="1">
    <citation type="submission" date="2022-11" db="EMBL/GenBank/DDBJ databases">
        <authorList>
            <person name="Hyden B.L."/>
            <person name="Feng K."/>
            <person name="Yates T."/>
            <person name="Jawdy S."/>
            <person name="Smart L.B."/>
            <person name="Muchero W."/>
        </authorList>
    </citation>
    <scope>NUCLEOTIDE SEQUENCE</scope>
    <source>
        <tissue evidence="10">Shoot tip</tissue>
    </source>
</reference>
<evidence type="ECO:0000256" key="8">
    <source>
        <dbReference type="ARBA" id="ARBA00023274"/>
    </source>
</evidence>
<dbReference type="GO" id="GO:0030942">
    <property type="term" value="F:endoplasmic reticulum signal peptide binding"/>
    <property type="evidence" value="ECO:0007669"/>
    <property type="project" value="InterPro"/>
</dbReference>
<dbReference type="InterPro" id="IPR038253">
    <property type="entry name" value="SRP68_N_sf"/>
</dbReference>
<gene>
    <name evidence="10" type="ORF">OIU74_023226</name>
</gene>
<comment type="similarity">
    <text evidence="3">Belongs to the SRP68 family.</text>
</comment>
<evidence type="ECO:0000256" key="2">
    <source>
        <dbReference type="ARBA" id="ARBA00004604"/>
    </source>
</evidence>
<dbReference type="AlphaFoldDB" id="A0A9Q0WD86"/>
<accession>A0A9Q0WD86</accession>
<evidence type="ECO:0000256" key="1">
    <source>
        <dbReference type="ARBA" id="ARBA00004496"/>
    </source>
</evidence>
<evidence type="ECO:0000256" key="4">
    <source>
        <dbReference type="ARBA" id="ARBA00022490"/>
    </source>
</evidence>
<dbReference type="GO" id="GO:0005786">
    <property type="term" value="C:signal recognition particle, endoplasmic reticulum targeting"/>
    <property type="evidence" value="ECO:0007669"/>
    <property type="project" value="UniProtKB-KW"/>
</dbReference>
<name>A0A9Q0WD86_9ROSI</name>
<keyword evidence="4" id="KW-0963">Cytoplasm</keyword>
<protein>
    <recommendedName>
        <fullName evidence="9">Signal recognition particle subunit SRP68</fullName>
    </recommendedName>
</protein>
<keyword evidence="8" id="KW-0687">Ribonucleoprotein</keyword>
<dbReference type="InterPro" id="IPR026258">
    <property type="entry name" value="SRP68"/>
</dbReference>
<dbReference type="GO" id="GO:0008312">
    <property type="term" value="F:7S RNA binding"/>
    <property type="evidence" value="ECO:0007669"/>
    <property type="project" value="InterPro"/>
</dbReference>
<evidence type="ECO:0000256" key="5">
    <source>
        <dbReference type="ARBA" id="ARBA00022884"/>
    </source>
</evidence>
<proteinExistence type="inferred from homology"/>
<dbReference type="PANTHER" id="PTHR12860:SF0">
    <property type="entry name" value="SIGNAL RECOGNITION PARTICLE SUBUNIT SRP68"/>
    <property type="match status" value="1"/>
</dbReference>
<dbReference type="GO" id="GO:0005047">
    <property type="term" value="F:signal recognition particle binding"/>
    <property type="evidence" value="ECO:0007669"/>
    <property type="project" value="InterPro"/>
</dbReference>
<keyword evidence="6" id="KW-0733">Signal recognition particle</keyword>
<comment type="subcellular location">
    <subcellularLocation>
        <location evidence="1">Cytoplasm</location>
    </subcellularLocation>
    <subcellularLocation>
        <location evidence="2">Nucleus</location>
        <location evidence="2">Nucleolus</location>
    </subcellularLocation>
</comment>
<keyword evidence="7" id="KW-0539">Nucleus</keyword>
<evidence type="ECO:0000256" key="6">
    <source>
        <dbReference type="ARBA" id="ARBA00023135"/>
    </source>
</evidence>